<sequence>MSYTGFDNLMHVWHHGFSLTLNIVMLISNNVGKWQIHQNDNHDLYFLNPFCVIYNGKIGCIWGHVFDFIANELRQTIDGQLFFHVLSSDKLDVDNEASCWNHFVIYTYELQWQNYKYIGVTNTNTIVNAYGGQYSCTIQSTSGEYRSRHQTTFKMYWGLGNDLNALSNNMAQLWDR</sequence>
<name>A0A1V9ZD19_9STRA</name>
<keyword evidence="3" id="KW-1185">Reference proteome</keyword>
<dbReference type="Proteomes" id="UP000243217">
    <property type="component" value="Unassembled WGS sequence"/>
</dbReference>
<dbReference type="EMBL" id="JNBS01002020">
    <property type="protein sequence ID" value="OQR95852.1"/>
    <property type="molecule type" value="Genomic_DNA"/>
</dbReference>
<gene>
    <name evidence="2" type="ORF">THRCLA_22065</name>
</gene>
<reference evidence="2 3" key="1">
    <citation type="journal article" date="2014" name="Genome Biol. Evol.">
        <title>The secreted proteins of Achlya hypogyna and Thraustotheca clavata identify the ancestral oomycete secretome and reveal gene acquisitions by horizontal gene transfer.</title>
        <authorList>
            <person name="Misner I."/>
            <person name="Blouin N."/>
            <person name="Leonard G."/>
            <person name="Richards T.A."/>
            <person name="Lane C.E."/>
        </authorList>
    </citation>
    <scope>NUCLEOTIDE SEQUENCE [LARGE SCALE GENOMIC DNA]</scope>
    <source>
        <strain evidence="2 3">ATCC 34112</strain>
    </source>
</reference>
<accession>A0A1V9ZD19</accession>
<protein>
    <submittedName>
        <fullName evidence="2">Uncharacterized protein</fullName>
    </submittedName>
</protein>
<organism evidence="2 3">
    <name type="scientific">Thraustotheca clavata</name>
    <dbReference type="NCBI Taxonomy" id="74557"/>
    <lineage>
        <taxon>Eukaryota</taxon>
        <taxon>Sar</taxon>
        <taxon>Stramenopiles</taxon>
        <taxon>Oomycota</taxon>
        <taxon>Saprolegniomycetes</taxon>
        <taxon>Saprolegniales</taxon>
        <taxon>Achlyaceae</taxon>
        <taxon>Thraustotheca</taxon>
    </lineage>
</organism>
<evidence type="ECO:0000313" key="3">
    <source>
        <dbReference type="Proteomes" id="UP000243217"/>
    </source>
</evidence>
<keyword evidence="1" id="KW-0472">Membrane</keyword>
<proteinExistence type="predicted"/>
<feature type="transmembrane region" description="Helical" evidence="1">
    <location>
        <begin position="12"/>
        <end position="32"/>
    </location>
</feature>
<dbReference type="AlphaFoldDB" id="A0A1V9ZD19"/>
<comment type="caution">
    <text evidence="2">The sequence shown here is derived from an EMBL/GenBank/DDBJ whole genome shotgun (WGS) entry which is preliminary data.</text>
</comment>
<evidence type="ECO:0000256" key="1">
    <source>
        <dbReference type="SAM" id="Phobius"/>
    </source>
</evidence>
<keyword evidence="1" id="KW-1133">Transmembrane helix</keyword>
<keyword evidence="1" id="KW-0812">Transmembrane</keyword>
<evidence type="ECO:0000313" key="2">
    <source>
        <dbReference type="EMBL" id="OQR95852.1"/>
    </source>
</evidence>